<comment type="subcellular location">
    <subcellularLocation>
        <location evidence="1">Nucleus</location>
    </subcellularLocation>
</comment>
<evidence type="ECO:0000259" key="8">
    <source>
        <dbReference type="Pfam" id="PF18137"/>
    </source>
</evidence>
<keyword evidence="5" id="KW-0539">Nucleus</keyword>
<evidence type="ECO:0000313" key="9">
    <source>
        <dbReference type="EMBL" id="TIA86359.1"/>
    </source>
</evidence>
<accession>A0A4T0FEL2</accession>
<dbReference type="AlphaFoldDB" id="A0A4T0FEL2"/>
<dbReference type="EMBL" id="SPNW01000083">
    <property type="protein sequence ID" value="TIA86359.1"/>
    <property type="molecule type" value="Genomic_DNA"/>
</dbReference>
<evidence type="ECO:0000256" key="5">
    <source>
        <dbReference type="ARBA" id="ARBA00023242"/>
    </source>
</evidence>
<dbReference type="InterPro" id="IPR040855">
    <property type="entry name" value="ORC_WH_C"/>
</dbReference>
<evidence type="ECO:0000256" key="3">
    <source>
        <dbReference type="ARBA" id="ARBA00022705"/>
    </source>
</evidence>
<dbReference type="GO" id="GO:0005656">
    <property type="term" value="C:nuclear pre-replicative complex"/>
    <property type="evidence" value="ECO:0007669"/>
    <property type="project" value="TreeGrafter"/>
</dbReference>
<gene>
    <name evidence="9" type="ORF">E3P99_03705</name>
</gene>
<dbReference type="GO" id="GO:0006270">
    <property type="term" value="P:DNA replication initiation"/>
    <property type="evidence" value="ECO:0007669"/>
    <property type="project" value="TreeGrafter"/>
</dbReference>
<dbReference type="CDD" id="cd20704">
    <property type="entry name" value="Orc3"/>
    <property type="match status" value="1"/>
</dbReference>
<comment type="caution">
    <text evidence="9">The sequence shown here is derived from an EMBL/GenBank/DDBJ whole genome shotgun (WGS) entry which is preliminary data.</text>
</comment>
<keyword evidence="4" id="KW-0238">DNA-binding</keyword>
<evidence type="ECO:0000259" key="7">
    <source>
        <dbReference type="Pfam" id="PF07034"/>
    </source>
</evidence>
<dbReference type="Pfam" id="PF18137">
    <property type="entry name" value="WHD_ORC"/>
    <property type="match status" value="1"/>
</dbReference>
<dbReference type="InterPro" id="IPR020795">
    <property type="entry name" value="ORC3"/>
</dbReference>
<dbReference type="OrthoDB" id="10265211at2759"/>
<feature type="region of interest" description="Disordered" evidence="6">
    <location>
        <begin position="622"/>
        <end position="643"/>
    </location>
</feature>
<proteinExistence type="inferred from homology"/>
<keyword evidence="10" id="KW-1185">Reference proteome</keyword>
<dbReference type="Pfam" id="PF07034">
    <property type="entry name" value="ORC3_N"/>
    <property type="match status" value="1"/>
</dbReference>
<dbReference type="GO" id="GO:0003688">
    <property type="term" value="F:DNA replication origin binding"/>
    <property type="evidence" value="ECO:0007669"/>
    <property type="project" value="TreeGrafter"/>
</dbReference>
<evidence type="ECO:0000256" key="1">
    <source>
        <dbReference type="ARBA" id="ARBA00004123"/>
    </source>
</evidence>
<reference evidence="9 10" key="1">
    <citation type="submission" date="2019-03" db="EMBL/GenBank/DDBJ databases">
        <title>Sequencing 23 genomes of Wallemia ichthyophaga.</title>
        <authorList>
            <person name="Gostincar C."/>
        </authorList>
    </citation>
    <scope>NUCLEOTIDE SEQUENCE [LARGE SCALE GENOMIC DNA]</scope>
    <source>
        <strain evidence="9 10">EXF-5753</strain>
    </source>
</reference>
<organism evidence="9 10">
    <name type="scientific">Wallemia hederae</name>
    <dbReference type="NCBI Taxonomy" id="1540922"/>
    <lineage>
        <taxon>Eukaryota</taxon>
        <taxon>Fungi</taxon>
        <taxon>Dikarya</taxon>
        <taxon>Basidiomycota</taxon>
        <taxon>Wallemiomycotina</taxon>
        <taxon>Wallemiomycetes</taxon>
        <taxon>Wallemiales</taxon>
        <taxon>Wallemiaceae</taxon>
        <taxon>Wallemia</taxon>
    </lineage>
</organism>
<dbReference type="InterPro" id="IPR045667">
    <property type="entry name" value="ORC3_N"/>
</dbReference>
<feature type="domain" description="Origin recognition complex subunit 3 winged helix C-terminal" evidence="8">
    <location>
        <begin position="554"/>
        <end position="679"/>
    </location>
</feature>
<dbReference type="PANTHER" id="PTHR12748">
    <property type="entry name" value="ORIGIN RECOGNITION COMPLEX SUBUNIT 3"/>
    <property type="match status" value="1"/>
</dbReference>
<dbReference type="GO" id="GO:0031261">
    <property type="term" value="C:DNA replication preinitiation complex"/>
    <property type="evidence" value="ECO:0007669"/>
    <property type="project" value="TreeGrafter"/>
</dbReference>
<keyword evidence="3" id="KW-0235">DNA replication</keyword>
<dbReference type="Proteomes" id="UP000310189">
    <property type="component" value="Unassembled WGS sequence"/>
</dbReference>
<comment type="similarity">
    <text evidence="2">Belongs to the ORC3 family.</text>
</comment>
<evidence type="ECO:0000313" key="10">
    <source>
        <dbReference type="Proteomes" id="UP000310189"/>
    </source>
</evidence>
<evidence type="ECO:0000256" key="2">
    <source>
        <dbReference type="ARBA" id="ARBA00010977"/>
    </source>
</evidence>
<evidence type="ECO:0000256" key="4">
    <source>
        <dbReference type="ARBA" id="ARBA00023125"/>
    </source>
</evidence>
<feature type="domain" description="Origin recognition complex subunit 3 N-terminal" evidence="7">
    <location>
        <begin position="50"/>
        <end position="317"/>
    </location>
</feature>
<evidence type="ECO:0000256" key="6">
    <source>
        <dbReference type="SAM" id="MobiDB-lite"/>
    </source>
</evidence>
<sequence>MKRISQNSNGTCKVDATCVSKHSKAPATAYTKERAYASLEFSSQRISPRTQKTMDSLLEGVAHNALSVLQNAPGIEDEDAIPTCVLVSHEPSSNLVILRRLSQLTQHTNLLTLQLGWQDFGSTPSLQNGIKSIVTGLLSEYADDSVYRQYITNALSSTDFNTVYRWYKDTHMDGIQGNNNDSQTLPNIVITLRDFEALPTPLVQDLVSLLAHYRKYIPISLVLCIDSSPAAVYRLLPRYTIIQLAMTQVAAPSANTTFEAIIGELFFSTSYNPPVILNGPAFDVLFDTFNHSQNSFEHLLHTLDFQLLEHFFQPHSIFFDTDALTAESIKDHRAWRYLLSLPSTISYLHHGQVDEQLCKTLLAEEVNSVEGLESLKKLYKVFKKDFNLGNDAFRSLQNLRNFIHSVVPDSKDFVPNAKALMQAKMHGELAKAVDKAVQSIGLMSKVQLFEWLSGFDSSSSGSGGGDGGHKSMQIASEHMASFREMFMNGDEITLLANEQTTRDANFVEYAQKCADEWLNFFVTHLVEERLVPFEEIWKLSVSADLQMLVNPSPRHAMLTALRYPQKLLSQYYGDVQADAAMESNVAPDTCLVFKCYTEAGRVLNLADWFTAFKSILENADANATGNRSSKSKKRKTKDDDDDETMLQARFTQAVNELDSMGFIKKASARNRNIVARTVFLHVEGDDDEPGELETIEE</sequence>
<dbReference type="GO" id="GO:0005664">
    <property type="term" value="C:nuclear origin of replication recognition complex"/>
    <property type="evidence" value="ECO:0007669"/>
    <property type="project" value="InterPro"/>
</dbReference>
<name>A0A4T0FEL2_9BASI</name>
<dbReference type="PANTHER" id="PTHR12748:SF0">
    <property type="entry name" value="ORIGIN RECOGNITION COMPLEX SUBUNIT 3"/>
    <property type="match status" value="1"/>
</dbReference>
<protein>
    <submittedName>
        <fullName evidence="9">Uncharacterized protein</fullName>
    </submittedName>
</protein>